<keyword evidence="2" id="KW-1185">Reference proteome</keyword>
<accession>A0ABR6GPM9</accession>
<dbReference type="EMBL" id="JACHXO010000001">
    <property type="protein sequence ID" value="MBB3193138.1"/>
    <property type="molecule type" value="Genomic_DNA"/>
</dbReference>
<dbReference type="Proteomes" id="UP000574369">
    <property type="component" value="Unassembled WGS sequence"/>
</dbReference>
<evidence type="ECO:0000313" key="1">
    <source>
        <dbReference type="EMBL" id="MBB3193138.1"/>
    </source>
</evidence>
<reference evidence="1 2" key="1">
    <citation type="submission" date="2020-08" db="EMBL/GenBank/DDBJ databases">
        <title>Genomic Encyclopedia of Type Strains, Phase III (KMG-III): the genomes of soil and plant-associated and newly described type strains.</title>
        <authorList>
            <person name="Whitman W."/>
        </authorList>
    </citation>
    <scope>NUCLEOTIDE SEQUENCE [LARGE SCALE GENOMIC DNA]</scope>
    <source>
        <strain evidence="1 2">CECT 7247</strain>
    </source>
</reference>
<evidence type="ECO:0000313" key="2">
    <source>
        <dbReference type="Proteomes" id="UP000574369"/>
    </source>
</evidence>
<proteinExistence type="predicted"/>
<protein>
    <submittedName>
        <fullName evidence="1">Uncharacterized protein</fullName>
    </submittedName>
</protein>
<name>A0ABR6GPM9_9BURK</name>
<organism evidence="1 2">
    <name type="scientific">Roseateles terrae</name>
    <dbReference type="NCBI Taxonomy" id="431060"/>
    <lineage>
        <taxon>Bacteria</taxon>
        <taxon>Pseudomonadati</taxon>
        <taxon>Pseudomonadota</taxon>
        <taxon>Betaproteobacteria</taxon>
        <taxon>Burkholderiales</taxon>
        <taxon>Sphaerotilaceae</taxon>
        <taxon>Roseateles</taxon>
    </lineage>
</organism>
<gene>
    <name evidence="1" type="ORF">FHS28_000503</name>
</gene>
<comment type="caution">
    <text evidence="1">The sequence shown here is derived from an EMBL/GenBank/DDBJ whole genome shotgun (WGS) entry which is preliminary data.</text>
</comment>
<sequence>MAPMNFKTLSIPDGTRLAALPLDHEWENVIADGFLAASDEEHPRLWNALAPLNIHGLSDVVVAAAERCVARLSAHVNTDDAMLRLQSAWAATVDQRLSHLSQANPTPPAQGNVWTRPEWFVRAMLHYLHFFLERGRTVKVRQLAVTGLLTAEHLCGRDVDFDRWMQDLLQTKAPQRPERPCFRVASGAGSRLGLNPLAYSRPWPIRSRAAGIKPLSAHGR</sequence>
<dbReference type="RefSeq" id="WP_088449231.1">
    <property type="nucleotide sequence ID" value="NZ_JACHXO010000001.1"/>
</dbReference>